<dbReference type="Proteomes" id="UP000271426">
    <property type="component" value="Chromosome"/>
</dbReference>
<proteinExistence type="predicted"/>
<keyword evidence="3" id="KW-1185">Reference proteome</keyword>
<keyword evidence="1" id="KW-0479">Metal-binding</keyword>
<evidence type="ECO:0000313" key="3">
    <source>
        <dbReference type="Proteomes" id="UP000271426"/>
    </source>
</evidence>
<dbReference type="InterPro" id="IPR018527">
    <property type="entry name" value="Rubredoxin_Fe_BS"/>
</dbReference>
<name>A0A3G6ISW2_9CORY</name>
<sequence length="96" mass="11096">MTLHSRFLRLKEPPRIIFQFPYCSACCINLTDLGEVWECPSCGHQWGEEAEPLEVGVMRHPDTELTRNPVQHLDDIAKPGTTRRKNLIKKLNRSQP</sequence>
<evidence type="ECO:0000313" key="2">
    <source>
        <dbReference type="EMBL" id="AZA08732.1"/>
    </source>
</evidence>
<dbReference type="GO" id="GO:0046872">
    <property type="term" value="F:metal ion binding"/>
    <property type="evidence" value="ECO:0007669"/>
    <property type="project" value="UniProtKB-KW"/>
</dbReference>
<organism evidence="2 3">
    <name type="scientific">Corynebacterium pseudopelargi</name>
    <dbReference type="NCBI Taxonomy" id="2080757"/>
    <lineage>
        <taxon>Bacteria</taxon>
        <taxon>Bacillati</taxon>
        <taxon>Actinomycetota</taxon>
        <taxon>Actinomycetes</taxon>
        <taxon>Mycobacteriales</taxon>
        <taxon>Corynebacteriaceae</taxon>
        <taxon>Corynebacterium</taxon>
    </lineage>
</organism>
<evidence type="ECO:0000256" key="1">
    <source>
        <dbReference type="ARBA" id="ARBA00022723"/>
    </source>
</evidence>
<dbReference type="KEGG" id="cpso:CPPEL_03005"/>
<reference evidence="2 3" key="1">
    <citation type="submission" date="2018-11" db="EMBL/GenBank/DDBJ databases">
        <authorList>
            <person name="Kleinhagauer T."/>
            <person name="Glaeser S.P."/>
            <person name="Spergser J."/>
            <person name="Ruckert C."/>
            <person name="Kaempfer P."/>
            <person name="Busse H.-J."/>
        </authorList>
    </citation>
    <scope>NUCLEOTIDE SEQUENCE [LARGE SCALE GENOMIC DNA]</scope>
    <source>
        <strain evidence="2 3">812CH</strain>
    </source>
</reference>
<dbReference type="EMBL" id="CP033898">
    <property type="protein sequence ID" value="AZA08732.1"/>
    <property type="molecule type" value="Genomic_DNA"/>
</dbReference>
<protein>
    <submittedName>
        <fullName evidence="2">Uncharacterized protein</fullName>
    </submittedName>
</protein>
<dbReference type="PROSITE" id="PS00202">
    <property type="entry name" value="RUBREDOXIN"/>
    <property type="match status" value="1"/>
</dbReference>
<accession>A0A3G6ISW2</accession>
<dbReference type="AlphaFoldDB" id="A0A3G6ISW2"/>
<gene>
    <name evidence="2" type="ORF">CPPEL_03005</name>
</gene>